<dbReference type="AlphaFoldDB" id="A0A4D7JDF2"/>
<evidence type="ECO:0000313" key="5">
    <source>
        <dbReference type="Proteomes" id="UP000298616"/>
    </source>
</evidence>
<dbReference type="PANTHER" id="PTHR46558:SF11">
    <property type="entry name" value="HTH-TYPE TRANSCRIPTIONAL REGULATOR XRE"/>
    <property type="match status" value="1"/>
</dbReference>
<evidence type="ECO:0000256" key="1">
    <source>
        <dbReference type="ARBA" id="ARBA00023125"/>
    </source>
</evidence>
<feature type="domain" description="HTH cro/C1-type" evidence="3">
    <location>
        <begin position="12"/>
        <end position="72"/>
    </location>
</feature>
<dbReference type="CDD" id="cd00093">
    <property type="entry name" value="HTH_XRE"/>
    <property type="match status" value="1"/>
</dbReference>
<reference evidence="4 5" key="1">
    <citation type="submission" date="2018-04" db="EMBL/GenBank/DDBJ databases">
        <title>Complete genome uncultured novel isolate.</title>
        <authorList>
            <person name="Merlino G."/>
        </authorList>
    </citation>
    <scope>NUCLEOTIDE SEQUENCE [LARGE SCALE GENOMIC DNA]</scope>
    <source>
        <strain evidence="5">R1DC9</strain>
    </source>
</reference>
<dbReference type="SUPFAM" id="SSF47413">
    <property type="entry name" value="lambda repressor-like DNA-binding domains"/>
    <property type="match status" value="1"/>
</dbReference>
<dbReference type="Pfam" id="PF12844">
    <property type="entry name" value="HTH_19"/>
    <property type="match status" value="1"/>
</dbReference>
<keyword evidence="2" id="KW-0175">Coiled coil</keyword>
<dbReference type="OrthoDB" id="800066at2"/>
<dbReference type="PANTHER" id="PTHR46558">
    <property type="entry name" value="TRACRIPTIONAL REGULATORY PROTEIN-RELATED-RELATED"/>
    <property type="match status" value="1"/>
</dbReference>
<dbReference type="Proteomes" id="UP000298616">
    <property type="component" value="Chromosome"/>
</dbReference>
<protein>
    <recommendedName>
        <fullName evidence="3">HTH cro/C1-type domain-containing protein</fullName>
    </recommendedName>
</protein>
<dbReference type="EMBL" id="CP028923">
    <property type="protein sequence ID" value="QCK14329.1"/>
    <property type="molecule type" value="Genomic_DNA"/>
</dbReference>
<name>A0A4D7JDF2_9BACT</name>
<dbReference type="KEGG" id="fpf:DCC35_06005"/>
<organism evidence="4 5">
    <name type="scientific">Mangrovivirga cuniculi</name>
    <dbReference type="NCBI Taxonomy" id="2715131"/>
    <lineage>
        <taxon>Bacteria</taxon>
        <taxon>Pseudomonadati</taxon>
        <taxon>Bacteroidota</taxon>
        <taxon>Cytophagia</taxon>
        <taxon>Cytophagales</taxon>
        <taxon>Mangrovivirgaceae</taxon>
        <taxon>Mangrovivirga</taxon>
    </lineage>
</organism>
<evidence type="ECO:0000313" key="4">
    <source>
        <dbReference type="EMBL" id="QCK14329.1"/>
    </source>
</evidence>
<dbReference type="InterPro" id="IPR010982">
    <property type="entry name" value="Lambda_DNA-bd_dom_sf"/>
</dbReference>
<dbReference type="InterPro" id="IPR001387">
    <property type="entry name" value="Cro/C1-type_HTH"/>
</dbReference>
<dbReference type="GO" id="GO:0003677">
    <property type="term" value="F:DNA binding"/>
    <property type="evidence" value="ECO:0007669"/>
    <property type="project" value="UniProtKB-KW"/>
</dbReference>
<gene>
    <name evidence="4" type="ORF">DCC35_06005</name>
</gene>
<proteinExistence type="predicted"/>
<dbReference type="SMART" id="SM00530">
    <property type="entry name" value="HTH_XRE"/>
    <property type="match status" value="1"/>
</dbReference>
<keyword evidence="1" id="KW-0238">DNA-binding</keyword>
<keyword evidence="5" id="KW-1185">Reference proteome</keyword>
<dbReference type="Gene3D" id="1.10.260.40">
    <property type="entry name" value="lambda repressor-like DNA-binding domains"/>
    <property type="match status" value="1"/>
</dbReference>
<evidence type="ECO:0000259" key="3">
    <source>
        <dbReference type="PROSITE" id="PS50943"/>
    </source>
</evidence>
<sequence>MLKKFKIFGENLKRLRKAKGYSQDEFASLLNDSAGIQFKRHTISNYETGVSYPSLDLVPHIARILDVSVDTMLGVKVNEGVIAIDDNEDEFSVNNSLTTEMILSMAQMAHAEPLTPEHLSREQLERLFNRFQQVNDQLVKEVVRLRDENINLKDRMISLQEKIATIIEKEL</sequence>
<dbReference type="PROSITE" id="PS50943">
    <property type="entry name" value="HTH_CROC1"/>
    <property type="match status" value="1"/>
</dbReference>
<feature type="coiled-coil region" evidence="2">
    <location>
        <begin position="121"/>
        <end position="162"/>
    </location>
</feature>
<accession>A0A4D7JDF2</accession>
<evidence type="ECO:0000256" key="2">
    <source>
        <dbReference type="SAM" id="Coils"/>
    </source>
</evidence>